<keyword evidence="2" id="KW-1133">Transmembrane helix</keyword>
<keyword evidence="4" id="KW-0808">Transferase</keyword>
<dbReference type="InterPro" id="IPR011009">
    <property type="entry name" value="Kinase-like_dom_sf"/>
</dbReference>
<dbReference type="CDD" id="cd05121">
    <property type="entry name" value="ABC1_ADCK3-like"/>
    <property type="match status" value="1"/>
</dbReference>
<comment type="caution">
    <text evidence="4">The sequence shown here is derived from an EMBL/GenBank/DDBJ whole genome shotgun (WGS) entry which is preliminary data.</text>
</comment>
<dbReference type="SUPFAM" id="SSF56112">
    <property type="entry name" value="Protein kinase-like (PK-like)"/>
    <property type="match status" value="1"/>
</dbReference>
<feature type="transmembrane region" description="Helical" evidence="2">
    <location>
        <begin position="493"/>
        <end position="511"/>
    </location>
</feature>
<organism evidence="4 5">
    <name type="scientific">Desulfosporosinus fructosivorans</name>
    <dbReference type="NCBI Taxonomy" id="2018669"/>
    <lineage>
        <taxon>Bacteria</taxon>
        <taxon>Bacillati</taxon>
        <taxon>Bacillota</taxon>
        <taxon>Clostridia</taxon>
        <taxon>Eubacteriales</taxon>
        <taxon>Desulfitobacteriaceae</taxon>
        <taxon>Desulfosporosinus</taxon>
    </lineage>
</organism>
<evidence type="ECO:0000313" key="5">
    <source>
        <dbReference type="Proteomes" id="UP000298460"/>
    </source>
</evidence>
<evidence type="ECO:0000259" key="3">
    <source>
        <dbReference type="Pfam" id="PF03109"/>
    </source>
</evidence>
<gene>
    <name evidence="4" type="ORF">E4K67_25400</name>
</gene>
<keyword evidence="5" id="KW-1185">Reference proteome</keyword>
<dbReference type="Proteomes" id="UP000298460">
    <property type="component" value="Unassembled WGS sequence"/>
</dbReference>
<evidence type="ECO:0000256" key="2">
    <source>
        <dbReference type="SAM" id="Phobius"/>
    </source>
</evidence>
<dbReference type="GO" id="GO:0016301">
    <property type="term" value="F:kinase activity"/>
    <property type="evidence" value="ECO:0007669"/>
    <property type="project" value="UniProtKB-KW"/>
</dbReference>
<dbReference type="AlphaFoldDB" id="A0A4Z0QXE8"/>
<proteinExistence type="inferred from homology"/>
<evidence type="ECO:0000256" key="1">
    <source>
        <dbReference type="ARBA" id="ARBA00009670"/>
    </source>
</evidence>
<dbReference type="Pfam" id="PF03109">
    <property type="entry name" value="ABC1"/>
    <property type="match status" value="1"/>
</dbReference>
<comment type="similarity">
    <text evidence="1">Belongs to the protein kinase superfamily. ADCK protein kinase family.</text>
</comment>
<protein>
    <submittedName>
        <fullName evidence="4">AarF/ABC1/UbiB kinase family protein</fullName>
    </submittedName>
</protein>
<feature type="domain" description="ABC1 atypical kinase-like" evidence="3">
    <location>
        <begin position="89"/>
        <end position="332"/>
    </location>
</feature>
<feature type="transmembrane region" description="Helical" evidence="2">
    <location>
        <begin position="517"/>
        <end position="536"/>
    </location>
</feature>
<reference evidence="4 5" key="1">
    <citation type="submission" date="2019-03" db="EMBL/GenBank/DDBJ databases">
        <title>Draft Genome Sequence of Desulfosporosinus fructosivorans Strain 63.6F, Isolated from Marine Sediment in the Baltic Sea.</title>
        <authorList>
            <person name="Hausmann B."/>
            <person name="Vandieken V."/>
            <person name="Pjevac P."/>
            <person name="Schreck K."/>
            <person name="Herbold C.W."/>
            <person name="Loy A."/>
        </authorList>
    </citation>
    <scope>NUCLEOTIDE SEQUENCE [LARGE SCALE GENOMIC DNA]</scope>
    <source>
        <strain evidence="4 5">63.6F</strain>
    </source>
</reference>
<dbReference type="PANTHER" id="PTHR10566:SF113">
    <property type="entry name" value="PROTEIN ACTIVITY OF BC1 COMPLEX KINASE 7, CHLOROPLASTIC"/>
    <property type="match status" value="1"/>
</dbReference>
<keyword evidence="2" id="KW-0472">Membrane</keyword>
<keyword evidence="2" id="KW-0812">Transmembrane</keyword>
<dbReference type="InterPro" id="IPR004147">
    <property type="entry name" value="ABC1_dom"/>
</dbReference>
<evidence type="ECO:0000313" key="4">
    <source>
        <dbReference type="EMBL" id="TGE35481.1"/>
    </source>
</evidence>
<dbReference type="InterPro" id="IPR050154">
    <property type="entry name" value="UbiB_kinase"/>
</dbReference>
<dbReference type="PANTHER" id="PTHR10566">
    <property type="entry name" value="CHAPERONE-ACTIVITY OF BC1 COMPLEX CABC1 -RELATED"/>
    <property type="match status" value="1"/>
</dbReference>
<dbReference type="EMBL" id="SPQQ01000014">
    <property type="protein sequence ID" value="TGE35481.1"/>
    <property type="molecule type" value="Genomic_DNA"/>
</dbReference>
<sequence>MASHSKVFRTEKILRLFAGFLLEIAWYKFLRKLYGQRTEGRLPELYRNQAIRFRETALELEGLLIKVGQFFSTRVDMLPAEYTSELALLQDEVPPVRTAQIKRVIAKELGNAVETIFAEFEDNHIAAASLGQVHRAVLHSGEVVAVKVLRPGIEEIIEIDLAAFRGVIWMLKIFTKWEKYADFDDIYDEFGATLREELDYRQELANLERFQANFQDDPMISAPLVYPEHSRQRVLTMEFVGGYKVNDRAGLLAVGLEPETVAGTLVDAYLKQALIHGFYHADPHPGNLFVRSDGGIIFIDFGMVGRITDANKRSVRKLISGVINSNPEELSQALQEMGFIKPVANLLSLQKAITIFLFELKDISFEELGTIQVDKFLGELREFIYSEPFQIPAHYTFLGRAVGTLSGIAAGLDPNMNIMSVIKPYAKQVLGEDFSPLQLVWQKAKTVALATVEIPPLLEKTLKDFRSGDVQVKVEMGPILRQLKFQETLANRLMWTVLLATTGIGYILVLSNGQESLAAKLLCLMGVFGFLLINNLRKRAEKQMKWRTHSHRQSKS</sequence>
<accession>A0A4Z0QXE8</accession>
<dbReference type="RefSeq" id="WP_135551877.1">
    <property type="nucleotide sequence ID" value="NZ_SPQQ01000014.1"/>
</dbReference>
<dbReference type="OrthoDB" id="9795390at2"/>
<name>A0A4Z0QXE8_9FIRM</name>
<keyword evidence="4" id="KW-0418">Kinase</keyword>